<dbReference type="Proteomes" id="UP000007882">
    <property type="component" value="Chromosome"/>
</dbReference>
<proteinExistence type="predicted"/>
<dbReference type="PATRIC" id="fig|512565.3.peg.2512"/>
<evidence type="ECO:0000313" key="3">
    <source>
        <dbReference type="Proteomes" id="UP000007882"/>
    </source>
</evidence>
<reference evidence="2 3" key="1">
    <citation type="submission" date="2012-02" db="EMBL/GenBank/DDBJ databases">
        <title>Complete genome sequence of Actinoplanes missouriensis 431 (= NBRC 102363).</title>
        <authorList>
            <person name="Ohnishi Y."/>
            <person name="Ishikawa J."/>
            <person name="Sekine M."/>
            <person name="Hosoyama A."/>
            <person name="Harada T."/>
            <person name="Narita H."/>
            <person name="Hata T."/>
            <person name="Konno Y."/>
            <person name="Tutikane K."/>
            <person name="Fujita N."/>
            <person name="Horinouchi S."/>
            <person name="Hayakawa M."/>
        </authorList>
    </citation>
    <scope>NUCLEOTIDE SEQUENCE [LARGE SCALE GENOMIC DNA]</scope>
    <source>
        <strain evidence="3">ATCC 14538 / DSM 43046 / CBS 188.64 / JCM 3121 / NBRC 102363 / NCIMB 12654 / NRRL B-3342 / UNCC 431</strain>
    </source>
</reference>
<dbReference type="SUPFAM" id="SSF53474">
    <property type="entry name" value="alpha/beta-Hydrolases"/>
    <property type="match status" value="1"/>
</dbReference>
<accession>I0H3Z6</accession>
<dbReference type="Gene3D" id="3.40.50.1820">
    <property type="entry name" value="alpha/beta hydrolase"/>
    <property type="match status" value="1"/>
</dbReference>
<dbReference type="HOGENOM" id="CLU_046066_2_0_11"/>
<evidence type="ECO:0000313" key="2">
    <source>
        <dbReference type="EMBL" id="BAL87733.1"/>
    </source>
</evidence>
<dbReference type="InterPro" id="IPR029058">
    <property type="entry name" value="AB_hydrolase_fold"/>
</dbReference>
<dbReference type="Pfam" id="PF12697">
    <property type="entry name" value="Abhydrolase_6"/>
    <property type="match status" value="1"/>
</dbReference>
<dbReference type="KEGG" id="ams:AMIS_25130"/>
<dbReference type="AlphaFoldDB" id="I0H3Z6"/>
<keyword evidence="3" id="KW-1185">Reference proteome</keyword>
<dbReference type="EMBL" id="AP012319">
    <property type="protein sequence ID" value="BAL87733.1"/>
    <property type="molecule type" value="Genomic_DNA"/>
</dbReference>
<organism evidence="2 3">
    <name type="scientific">Actinoplanes missouriensis (strain ATCC 14538 / DSM 43046 / CBS 188.64 / JCM 3121 / NBRC 102363 / NCIMB 12654 / NRRL B-3342 / UNCC 431)</name>
    <dbReference type="NCBI Taxonomy" id="512565"/>
    <lineage>
        <taxon>Bacteria</taxon>
        <taxon>Bacillati</taxon>
        <taxon>Actinomycetota</taxon>
        <taxon>Actinomycetes</taxon>
        <taxon>Micromonosporales</taxon>
        <taxon>Micromonosporaceae</taxon>
        <taxon>Actinoplanes</taxon>
    </lineage>
</organism>
<name>I0H3Z6_ACTM4</name>
<sequence length="253" mass="26372">MVRGPRSGWNGGTLNEREHMKPTIVLVHGAFAESASWNEVIAQLQAEGYPVIAAPNPLRSVSGDAAVVSALLATIDGPVVLAGHSYGGQVISNAAVGHDNVKALVFVAAFAPEAGESIGFLSGKFPGSTLGETLREVPLADGSVDLFIRPEKFHQQFIGDVSAEVAALAAATQRPLNTTALNEGSGEPAWKNVPSWFIYPELDLNIPLAAHRFMAERAGARTTVELPGASHAIPASEPAAVAETILRAARSVA</sequence>
<evidence type="ECO:0000259" key="1">
    <source>
        <dbReference type="Pfam" id="PF12697"/>
    </source>
</evidence>
<gene>
    <name evidence="2" type="ordered locus">AMIS_25130</name>
</gene>
<dbReference type="eggNOG" id="COG1075">
    <property type="taxonomic scope" value="Bacteria"/>
</dbReference>
<protein>
    <recommendedName>
        <fullName evidence="1">AB hydrolase-1 domain-containing protein</fullName>
    </recommendedName>
</protein>
<dbReference type="InterPro" id="IPR052897">
    <property type="entry name" value="Sec-Metab_Biosynth_Hydrolase"/>
</dbReference>
<dbReference type="GO" id="GO:0003824">
    <property type="term" value="F:catalytic activity"/>
    <property type="evidence" value="ECO:0007669"/>
    <property type="project" value="UniProtKB-ARBA"/>
</dbReference>
<dbReference type="PANTHER" id="PTHR37017:SF11">
    <property type="entry name" value="ESTERASE_LIPASE_THIOESTERASE DOMAIN-CONTAINING PROTEIN"/>
    <property type="match status" value="1"/>
</dbReference>
<dbReference type="PANTHER" id="PTHR37017">
    <property type="entry name" value="AB HYDROLASE-1 DOMAIN-CONTAINING PROTEIN-RELATED"/>
    <property type="match status" value="1"/>
</dbReference>
<dbReference type="STRING" id="512565.AMIS_25130"/>
<dbReference type="InterPro" id="IPR000073">
    <property type="entry name" value="AB_hydrolase_1"/>
</dbReference>
<feature type="domain" description="AB hydrolase-1" evidence="1">
    <location>
        <begin position="24"/>
        <end position="243"/>
    </location>
</feature>